<evidence type="ECO:0000313" key="1">
    <source>
        <dbReference type="EMBL" id="KAL2832781.1"/>
    </source>
</evidence>
<evidence type="ECO:0000313" key="2">
    <source>
        <dbReference type="Proteomes" id="UP001610446"/>
    </source>
</evidence>
<reference evidence="1 2" key="1">
    <citation type="submission" date="2024-07" db="EMBL/GenBank/DDBJ databases">
        <title>Section-level genome sequencing and comparative genomics of Aspergillus sections Usti and Cavernicolus.</title>
        <authorList>
            <consortium name="Lawrence Berkeley National Laboratory"/>
            <person name="Nybo J.L."/>
            <person name="Vesth T.C."/>
            <person name="Theobald S."/>
            <person name="Frisvad J.C."/>
            <person name="Larsen T.O."/>
            <person name="Kjaerboelling I."/>
            <person name="Rothschild-Mancinelli K."/>
            <person name="Lyhne E.K."/>
            <person name="Kogle M.E."/>
            <person name="Barry K."/>
            <person name="Clum A."/>
            <person name="Na H."/>
            <person name="Ledsgaard L."/>
            <person name="Lin J."/>
            <person name="Lipzen A."/>
            <person name="Kuo A."/>
            <person name="Riley R."/>
            <person name="Mondo S."/>
            <person name="Labutti K."/>
            <person name="Haridas S."/>
            <person name="Pangalinan J."/>
            <person name="Salamov A.A."/>
            <person name="Simmons B.A."/>
            <person name="Magnuson J.K."/>
            <person name="Chen J."/>
            <person name="Drula E."/>
            <person name="Henrissat B."/>
            <person name="Wiebenga A."/>
            <person name="Lubbers R.J."/>
            <person name="Gomes A.C."/>
            <person name="Makela M.R."/>
            <person name="Stajich J."/>
            <person name="Grigoriev I.V."/>
            <person name="Mortensen U.H."/>
            <person name="De Vries R.P."/>
            <person name="Baker S.E."/>
            <person name="Andersen M.R."/>
        </authorList>
    </citation>
    <scope>NUCLEOTIDE SEQUENCE [LARGE SCALE GENOMIC DNA]</scope>
    <source>
        <strain evidence="1 2">CBS 123904</strain>
    </source>
</reference>
<sequence>MKLSDFNNLQGWLSDYSNRYGFLRNMPECYKSSQKRINLKMDLIAVPLLTAGFLQRHFSTVASHSGKSYSSR</sequence>
<proteinExistence type="predicted"/>
<organism evidence="1 2">
    <name type="scientific">Aspergillus pseudoustus</name>
    <dbReference type="NCBI Taxonomy" id="1810923"/>
    <lineage>
        <taxon>Eukaryota</taxon>
        <taxon>Fungi</taxon>
        <taxon>Dikarya</taxon>
        <taxon>Ascomycota</taxon>
        <taxon>Pezizomycotina</taxon>
        <taxon>Eurotiomycetes</taxon>
        <taxon>Eurotiomycetidae</taxon>
        <taxon>Eurotiales</taxon>
        <taxon>Aspergillaceae</taxon>
        <taxon>Aspergillus</taxon>
        <taxon>Aspergillus subgen. Nidulantes</taxon>
    </lineage>
</organism>
<dbReference type="EMBL" id="JBFXLU010000254">
    <property type="protein sequence ID" value="KAL2832781.1"/>
    <property type="molecule type" value="Genomic_DNA"/>
</dbReference>
<keyword evidence="2" id="KW-1185">Reference proteome</keyword>
<dbReference type="Proteomes" id="UP001610446">
    <property type="component" value="Unassembled WGS sequence"/>
</dbReference>
<comment type="caution">
    <text evidence="1">The sequence shown here is derived from an EMBL/GenBank/DDBJ whole genome shotgun (WGS) entry which is preliminary data.</text>
</comment>
<accession>A0ABR4IYR0</accession>
<name>A0ABR4IYR0_9EURO</name>
<protein>
    <submittedName>
        <fullName evidence="1">Uncharacterized protein</fullName>
    </submittedName>
</protein>
<gene>
    <name evidence="1" type="ORF">BJY01DRAFT_99186</name>
</gene>